<dbReference type="EMBL" id="BARV01039957">
    <property type="protein sequence ID" value="GAI49440.1"/>
    <property type="molecule type" value="Genomic_DNA"/>
</dbReference>
<organism evidence="1">
    <name type="scientific">marine sediment metagenome</name>
    <dbReference type="NCBI Taxonomy" id="412755"/>
    <lineage>
        <taxon>unclassified sequences</taxon>
        <taxon>metagenomes</taxon>
        <taxon>ecological metagenomes</taxon>
    </lineage>
</organism>
<proteinExistence type="predicted"/>
<name>X1QEJ4_9ZZZZ</name>
<feature type="non-terminal residue" evidence="1">
    <location>
        <position position="176"/>
    </location>
</feature>
<dbReference type="AlphaFoldDB" id="X1QEJ4"/>
<dbReference type="Pfam" id="PF13181">
    <property type="entry name" value="TPR_8"/>
    <property type="match status" value="3"/>
</dbReference>
<sequence>KEKNYETALQGFNRLLNDETFGSVVPYYITQIYFIQGKYNEVIQTAPALLQDSTHIQKQGEINRMIGESYFNLKDYSNALSYLKKSGATSGLNATGNYQLGYCYYQVKDFANAIVYLEKAIDNKDSLAQNAWYHLADSYIQTNNKSKARNAYYAAYTLGFDKSIKEDALFSYAKLC</sequence>
<accession>X1QEJ4</accession>
<protein>
    <submittedName>
        <fullName evidence="1">Uncharacterized protein</fullName>
    </submittedName>
</protein>
<evidence type="ECO:0000313" key="1">
    <source>
        <dbReference type="EMBL" id="GAI49440.1"/>
    </source>
</evidence>
<gene>
    <name evidence="1" type="ORF">S06H3_61066</name>
</gene>
<reference evidence="1" key="1">
    <citation type="journal article" date="2014" name="Front. Microbiol.">
        <title>High frequency of phylogenetically diverse reductive dehalogenase-homologous genes in deep subseafloor sedimentary metagenomes.</title>
        <authorList>
            <person name="Kawai M."/>
            <person name="Futagami T."/>
            <person name="Toyoda A."/>
            <person name="Takaki Y."/>
            <person name="Nishi S."/>
            <person name="Hori S."/>
            <person name="Arai W."/>
            <person name="Tsubouchi T."/>
            <person name="Morono Y."/>
            <person name="Uchiyama I."/>
            <person name="Ito T."/>
            <person name="Fujiyama A."/>
            <person name="Inagaki F."/>
            <person name="Takami H."/>
        </authorList>
    </citation>
    <scope>NUCLEOTIDE SEQUENCE</scope>
    <source>
        <strain evidence="1">Expedition CK06-06</strain>
    </source>
</reference>
<dbReference type="SMART" id="SM00028">
    <property type="entry name" value="TPR"/>
    <property type="match status" value="2"/>
</dbReference>
<comment type="caution">
    <text evidence="1">The sequence shown here is derived from an EMBL/GenBank/DDBJ whole genome shotgun (WGS) entry which is preliminary data.</text>
</comment>
<dbReference type="InterPro" id="IPR011990">
    <property type="entry name" value="TPR-like_helical_dom_sf"/>
</dbReference>
<dbReference type="Gene3D" id="1.25.40.10">
    <property type="entry name" value="Tetratricopeptide repeat domain"/>
    <property type="match status" value="2"/>
</dbReference>
<dbReference type="SUPFAM" id="SSF48452">
    <property type="entry name" value="TPR-like"/>
    <property type="match status" value="1"/>
</dbReference>
<dbReference type="InterPro" id="IPR019734">
    <property type="entry name" value="TPR_rpt"/>
</dbReference>
<feature type="non-terminal residue" evidence="1">
    <location>
        <position position="1"/>
    </location>
</feature>